<dbReference type="GO" id="GO:0016616">
    <property type="term" value="F:oxidoreductase activity, acting on the CH-OH group of donors, NAD or NADP as acceptor"/>
    <property type="evidence" value="ECO:0000318"/>
    <property type="project" value="GO_Central"/>
</dbReference>
<dbReference type="PaxDb" id="100226-SCO3502"/>
<organism evidence="3 4">
    <name type="scientific">Streptomyces coelicolor (strain ATCC BAA-471 / A3(2) / M145)</name>
    <dbReference type="NCBI Taxonomy" id="100226"/>
    <lineage>
        <taxon>Bacteria</taxon>
        <taxon>Bacillati</taxon>
        <taxon>Actinomycetota</taxon>
        <taxon>Actinomycetes</taxon>
        <taxon>Kitasatosporales</taxon>
        <taxon>Streptomycetaceae</taxon>
        <taxon>Streptomyces</taxon>
        <taxon>Streptomyces albidoflavus group</taxon>
    </lineage>
</organism>
<proteinExistence type="inferred from homology"/>
<evidence type="ECO:0000256" key="1">
    <source>
        <dbReference type="ARBA" id="ARBA00006484"/>
    </source>
</evidence>
<protein>
    <submittedName>
        <fullName evidence="3">3-oxoacyl-[acyl carrier protein] reductase</fullName>
    </submittedName>
</protein>
<evidence type="ECO:0000259" key="2">
    <source>
        <dbReference type="SMART" id="SM00822"/>
    </source>
</evidence>
<dbReference type="SMART" id="SM00822">
    <property type="entry name" value="PKS_KR"/>
    <property type="match status" value="1"/>
</dbReference>
<dbReference type="KEGG" id="sco:SCO3502"/>
<dbReference type="PIR" id="T36085">
    <property type="entry name" value="T36085"/>
</dbReference>
<dbReference type="EMBL" id="AL645882">
    <property type="protein sequence ID" value="CAB41201.1"/>
    <property type="molecule type" value="Genomic_DNA"/>
</dbReference>
<dbReference type="eggNOG" id="COG1028">
    <property type="taxonomic scope" value="Bacteria"/>
</dbReference>
<dbReference type="PANTHER" id="PTHR42879">
    <property type="entry name" value="3-OXOACYL-(ACYL-CARRIER-PROTEIN) REDUCTASE"/>
    <property type="match status" value="1"/>
</dbReference>
<feature type="domain" description="Ketoreductase" evidence="2">
    <location>
        <begin position="8"/>
        <end position="196"/>
    </location>
</feature>
<reference evidence="3 4" key="1">
    <citation type="journal article" date="1996" name="Mol. Microbiol.">
        <title>A set of ordered cosmids and a detailed genetic and physical map for the 8 Mb Streptomyces coelicolor A3(2) chromosome.</title>
        <authorList>
            <person name="Redenbach M."/>
            <person name="Kieser H.M."/>
            <person name="Denapaite D."/>
            <person name="Eichner A."/>
            <person name="Cullum J."/>
            <person name="Kinashi H."/>
            <person name="Hopwood D.A."/>
        </authorList>
    </citation>
    <scope>NUCLEOTIDE SEQUENCE [LARGE SCALE GENOMIC DNA]</scope>
    <source>
        <strain evidence="4">ATCC BAA-471 / A3(2) / M145</strain>
    </source>
</reference>
<dbReference type="FunFam" id="3.40.50.720:FF:001081">
    <property type="entry name" value="3-oxoacyl-[acyl-carrier-protein] reductase FabG"/>
    <property type="match status" value="1"/>
</dbReference>
<dbReference type="Pfam" id="PF13561">
    <property type="entry name" value="adh_short_C2"/>
    <property type="match status" value="1"/>
</dbReference>
<dbReference type="PRINTS" id="PR00081">
    <property type="entry name" value="GDHRDH"/>
</dbReference>
<dbReference type="InterPro" id="IPR002347">
    <property type="entry name" value="SDR_fam"/>
</dbReference>
<reference evidence="3 4" key="2">
    <citation type="journal article" date="2002" name="Nature">
        <title>Complete genome sequence of the model actinomycete Streptomyces coelicolor A3(2).</title>
        <authorList>
            <person name="Bentley S.D."/>
            <person name="Chater K.F."/>
            <person name="Cerdeno-Tarraga A.M."/>
            <person name="Challis G.L."/>
            <person name="Thomson N.R."/>
            <person name="James K.D."/>
            <person name="Harris D.E."/>
            <person name="Quail M.A."/>
            <person name="Kieser H."/>
            <person name="Harper D."/>
            <person name="Bateman A."/>
            <person name="Brown S."/>
            <person name="Chandra G."/>
            <person name="Chen C.W."/>
            <person name="Collins M."/>
            <person name="Cronin A."/>
            <person name="Fraser A."/>
            <person name="Goble A."/>
            <person name="Hidalgo J."/>
            <person name="Hornsby T."/>
            <person name="Howarth S."/>
            <person name="Huang C.H."/>
            <person name="Kieser T."/>
            <person name="Larke L."/>
            <person name="Murphy L."/>
            <person name="Oliver K."/>
            <person name="O'Neil S."/>
            <person name="Rabbinowitsch E."/>
            <person name="Rajandream M.A."/>
            <person name="Rutherford K."/>
            <person name="Rutter S."/>
            <person name="Seeger K."/>
            <person name="Saunders D."/>
            <person name="Sharp S."/>
            <person name="Squares R."/>
            <person name="Squares S."/>
            <person name="Taylor K."/>
            <person name="Warren T."/>
            <person name="Wietzorrek A."/>
            <person name="Woodward J."/>
            <person name="Barrell B.G."/>
            <person name="Parkhill J."/>
            <person name="Hopwood D.A."/>
        </authorList>
    </citation>
    <scope>NUCLEOTIDE SEQUENCE [LARGE SCALE GENOMIC DNA]</scope>
    <source>
        <strain evidence="4">ATCC BAA-471 / A3(2) / M145</strain>
    </source>
</reference>
<dbReference type="GO" id="GO:0030497">
    <property type="term" value="P:fatty acid elongation"/>
    <property type="evidence" value="ECO:0000318"/>
    <property type="project" value="GO_Central"/>
</dbReference>
<dbReference type="PANTHER" id="PTHR42879:SF2">
    <property type="entry name" value="3-OXOACYL-[ACYL-CARRIER-PROTEIN] REDUCTASE FABG"/>
    <property type="match status" value="1"/>
</dbReference>
<dbReference type="Gene3D" id="3.40.50.720">
    <property type="entry name" value="NAD(P)-binding Rossmann-like Domain"/>
    <property type="match status" value="1"/>
</dbReference>
<sequence length="255" mass="25505">MPFDLTGRRALVTGAGHGIGAAIALGLARAGADVIVHHGHSADSAERVVADISALGRKSTAIAADVTDVTAVERLVDESVAFLGGLDIVVVNAGHLVGRVPVADMTEEHFRSVIDVNLVSAFRTCRAALPHVREAGRAGRIILMASQAAHDGGGPGATAYAAAKAGVIGFAKGLAKEIGGAGVTVNALAPGYIGDTAFHGTFTAPEAQRGIVGKLPIGRAGTVDDVAGTAVYLASGEAGYITGATFDIGGGAWPR</sequence>
<dbReference type="OrthoDB" id="9775296at2"/>
<dbReference type="InterPro" id="IPR036291">
    <property type="entry name" value="NAD(P)-bd_dom_sf"/>
</dbReference>
<evidence type="ECO:0000313" key="4">
    <source>
        <dbReference type="Proteomes" id="UP000001973"/>
    </source>
</evidence>
<dbReference type="HOGENOM" id="CLU_010194_1_3_11"/>
<dbReference type="RefSeq" id="WP_011029038.1">
    <property type="nucleotide sequence ID" value="NC_003888.3"/>
</dbReference>
<keyword evidence="4" id="KW-1185">Reference proteome</keyword>
<accession>Q9X858</accession>
<dbReference type="STRING" id="100226.gene:17761123"/>
<evidence type="ECO:0000313" key="3">
    <source>
        <dbReference type="EMBL" id="CAB41201.1"/>
    </source>
</evidence>
<name>Q9X858_STRCO</name>
<dbReference type="InterPro" id="IPR050259">
    <property type="entry name" value="SDR"/>
</dbReference>
<dbReference type="SUPFAM" id="SSF51735">
    <property type="entry name" value="NAD(P)-binding Rossmann-fold domains"/>
    <property type="match status" value="1"/>
</dbReference>
<dbReference type="AlphaFoldDB" id="Q9X858"/>
<comment type="similarity">
    <text evidence="1">Belongs to the short-chain dehydrogenases/reductases (SDR) family.</text>
</comment>
<dbReference type="InterPro" id="IPR057326">
    <property type="entry name" value="KR_dom"/>
</dbReference>
<gene>
    <name evidence="3" type="ordered locus">SCO3502</name>
    <name evidence="3" type="ORF">SCE134.03c</name>
</gene>
<dbReference type="PhylomeDB" id="Q9X858"/>
<dbReference type="InParanoid" id="Q9X858"/>
<dbReference type="EMBL" id="AL939116">
    <property type="protein sequence ID" value="CAB41201.1"/>
    <property type="molecule type" value="Genomic_DNA"/>
</dbReference>
<dbReference type="PRINTS" id="PR00080">
    <property type="entry name" value="SDRFAMILY"/>
</dbReference>
<dbReference type="PATRIC" id="fig|100226.15.peg.3560"/>
<dbReference type="Proteomes" id="UP000001973">
    <property type="component" value="Chromosome"/>
</dbReference>